<evidence type="ECO:0000256" key="2">
    <source>
        <dbReference type="SAM" id="SignalP"/>
    </source>
</evidence>
<dbReference type="EMBL" id="JBIRUI010000010">
    <property type="protein sequence ID" value="MFI1716404.1"/>
    <property type="molecule type" value="Genomic_DNA"/>
</dbReference>
<feature type="compositionally biased region" description="Basic and acidic residues" evidence="1">
    <location>
        <begin position="91"/>
        <end position="103"/>
    </location>
</feature>
<feature type="region of interest" description="Disordered" evidence="1">
    <location>
        <begin position="67"/>
        <end position="112"/>
    </location>
</feature>
<evidence type="ECO:0000313" key="4">
    <source>
        <dbReference type="Proteomes" id="UP001611339"/>
    </source>
</evidence>
<evidence type="ECO:0008006" key="5">
    <source>
        <dbReference type="Google" id="ProtNLM"/>
    </source>
</evidence>
<feature type="compositionally biased region" description="Low complexity" evidence="1">
    <location>
        <begin position="67"/>
        <end position="78"/>
    </location>
</feature>
<accession>A0ABW7UD51</accession>
<keyword evidence="2" id="KW-0732">Signal</keyword>
<organism evidence="3 4">
    <name type="scientific">Streptomyces litmocidini</name>
    <dbReference type="NCBI Taxonomy" id="67318"/>
    <lineage>
        <taxon>Bacteria</taxon>
        <taxon>Bacillati</taxon>
        <taxon>Actinomycetota</taxon>
        <taxon>Actinomycetes</taxon>
        <taxon>Kitasatosporales</taxon>
        <taxon>Streptomycetaceae</taxon>
        <taxon>Streptomyces</taxon>
    </lineage>
</organism>
<dbReference type="RefSeq" id="WP_398710853.1">
    <property type="nucleotide sequence ID" value="NZ_JBIRUI010000010.1"/>
</dbReference>
<proteinExistence type="predicted"/>
<name>A0ABW7UD51_9ACTN</name>
<comment type="caution">
    <text evidence="3">The sequence shown here is derived from an EMBL/GenBank/DDBJ whole genome shotgun (WGS) entry which is preliminary data.</text>
</comment>
<feature type="chain" id="PRO_5045223457" description="Secreted protein" evidence="2">
    <location>
        <begin position="20"/>
        <end position="112"/>
    </location>
</feature>
<feature type="signal peptide" evidence="2">
    <location>
        <begin position="1"/>
        <end position="19"/>
    </location>
</feature>
<dbReference type="Proteomes" id="UP001611339">
    <property type="component" value="Unassembled WGS sequence"/>
</dbReference>
<gene>
    <name evidence="3" type="ORF">ACH407_22885</name>
</gene>
<protein>
    <recommendedName>
        <fullName evidence="5">Secreted protein</fullName>
    </recommendedName>
</protein>
<sequence>MALASAVATLLAALFLCQGTVPEGHGAPHAAGPRAVTAVAATGEYICPYDRGGCSLFPSLSPAVLSAPPLDAPPHAADGTPRLAPPSGDGPAHRSDARPRAPDLHVLQVLRT</sequence>
<reference evidence="3 4" key="1">
    <citation type="submission" date="2024-10" db="EMBL/GenBank/DDBJ databases">
        <title>The Natural Products Discovery Center: Release of the First 8490 Sequenced Strains for Exploring Actinobacteria Biosynthetic Diversity.</title>
        <authorList>
            <person name="Kalkreuter E."/>
            <person name="Kautsar S.A."/>
            <person name="Yang D."/>
            <person name="Bader C.D."/>
            <person name="Teijaro C.N."/>
            <person name="Fluegel L."/>
            <person name="Davis C.M."/>
            <person name="Simpson J.R."/>
            <person name="Lauterbach L."/>
            <person name="Steele A.D."/>
            <person name="Gui C."/>
            <person name="Meng S."/>
            <person name="Li G."/>
            <person name="Viehrig K."/>
            <person name="Ye F."/>
            <person name="Su P."/>
            <person name="Kiefer A.F."/>
            <person name="Nichols A."/>
            <person name="Cepeda A.J."/>
            <person name="Yan W."/>
            <person name="Fan B."/>
            <person name="Jiang Y."/>
            <person name="Adhikari A."/>
            <person name="Zheng C.-J."/>
            <person name="Schuster L."/>
            <person name="Cowan T.M."/>
            <person name="Smanski M.J."/>
            <person name="Chevrette M.G."/>
            <person name="De Carvalho L.P.S."/>
            <person name="Shen B."/>
        </authorList>
    </citation>
    <scope>NUCLEOTIDE SEQUENCE [LARGE SCALE GENOMIC DNA]</scope>
    <source>
        <strain evidence="3 4">NPDC020602</strain>
    </source>
</reference>
<evidence type="ECO:0000313" key="3">
    <source>
        <dbReference type="EMBL" id="MFI1716404.1"/>
    </source>
</evidence>
<evidence type="ECO:0000256" key="1">
    <source>
        <dbReference type="SAM" id="MobiDB-lite"/>
    </source>
</evidence>
<keyword evidence="4" id="KW-1185">Reference proteome</keyword>